<reference evidence="2 3" key="2">
    <citation type="submission" date="2018-11" db="EMBL/GenBank/DDBJ databases">
        <authorList>
            <consortium name="Pathogen Informatics"/>
        </authorList>
    </citation>
    <scope>NUCLEOTIDE SEQUENCE [LARGE SCALE GENOMIC DNA]</scope>
</reference>
<accession>A0A183TZA3</accession>
<dbReference type="EMBL" id="UYWY01001241">
    <property type="protein sequence ID" value="VDM26436.1"/>
    <property type="molecule type" value="Genomic_DNA"/>
</dbReference>
<gene>
    <name evidence="2" type="ORF">TCNE_LOCUS1573</name>
</gene>
<organism evidence="3 4">
    <name type="scientific">Toxocara canis</name>
    <name type="common">Canine roundworm</name>
    <dbReference type="NCBI Taxonomy" id="6265"/>
    <lineage>
        <taxon>Eukaryota</taxon>
        <taxon>Metazoa</taxon>
        <taxon>Ecdysozoa</taxon>
        <taxon>Nematoda</taxon>
        <taxon>Chromadorea</taxon>
        <taxon>Rhabditida</taxon>
        <taxon>Spirurina</taxon>
        <taxon>Ascaridomorpha</taxon>
        <taxon>Ascaridoidea</taxon>
        <taxon>Toxocaridae</taxon>
        <taxon>Toxocara</taxon>
    </lineage>
</organism>
<proteinExistence type="predicted"/>
<evidence type="ECO:0000256" key="1">
    <source>
        <dbReference type="SAM" id="MobiDB-lite"/>
    </source>
</evidence>
<dbReference type="WBParaSite" id="TCNE_0000157201-mRNA-1">
    <property type="protein sequence ID" value="TCNE_0000157201-mRNA-1"/>
    <property type="gene ID" value="TCNE_0000157201"/>
</dbReference>
<dbReference type="AlphaFoldDB" id="A0A183TZA3"/>
<dbReference type="Proteomes" id="UP000050794">
    <property type="component" value="Unassembled WGS sequence"/>
</dbReference>
<protein>
    <submittedName>
        <fullName evidence="2 4">Uncharacterized protein</fullName>
    </submittedName>
</protein>
<name>A0A183TZA3_TOXCA</name>
<sequence>MNAVKAKKDDETALRPKEQLASGSRSVAFELQQRPPGTPCCMDEPIVWIKESPGDANLSAANGAPVATTPEKTYNLIDASHDQQQQQQQQHQDPVLPNGTALTQSSFVSNSPTLFVDKTNVKFVGQMEMEHWGHEPGPFIMRMVVLIYHFLLPTLSCQHLSLINVS</sequence>
<evidence type="ECO:0000313" key="4">
    <source>
        <dbReference type="WBParaSite" id="TCNE_0000157201-mRNA-1"/>
    </source>
</evidence>
<reference evidence="4" key="1">
    <citation type="submission" date="2016-06" db="UniProtKB">
        <authorList>
            <consortium name="WormBaseParasite"/>
        </authorList>
    </citation>
    <scope>IDENTIFICATION</scope>
</reference>
<feature type="region of interest" description="Disordered" evidence="1">
    <location>
        <begin position="1"/>
        <end position="42"/>
    </location>
</feature>
<keyword evidence="3" id="KW-1185">Reference proteome</keyword>
<evidence type="ECO:0000313" key="3">
    <source>
        <dbReference type="Proteomes" id="UP000050794"/>
    </source>
</evidence>
<feature type="compositionally biased region" description="Basic and acidic residues" evidence="1">
    <location>
        <begin position="1"/>
        <end position="18"/>
    </location>
</feature>
<evidence type="ECO:0000313" key="2">
    <source>
        <dbReference type="EMBL" id="VDM26436.1"/>
    </source>
</evidence>